<evidence type="ECO:0000313" key="9">
    <source>
        <dbReference type="Proteomes" id="UP000316759"/>
    </source>
</evidence>
<evidence type="ECO:0000256" key="2">
    <source>
        <dbReference type="ARBA" id="ARBA00022741"/>
    </source>
</evidence>
<keyword evidence="4 6" id="KW-0067">ATP-binding</keyword>
<keyword evidence="9" id="KW-1185">Reference proteome</keyword>
<dbReference type="InterPro" id="IPR018955">
    <property type="entry name" value="BCDHK/PDK_N"/>
</dbReference>
<dbReference type="PANTHER" id="PTHR11947">
    <property type="entry name" value="PYRUVATE DEHYDROGENASE KINASE"/>
    <property type="match status" value="1"/>
</dbReference>
<comment type="subcellular location">
    <subcellularLocation>
        <location evidence="6">Mitochondrion matrix</location>
    </subcellularLocation>
</comment>
<dbReference type="SUPFAM" id="SSF69012">
    <property type="entry name" value="alpha-ketoacid dehydrogenase kinase, N-terminal domain"/>
    <property type="match status" value="1"/>
</dbReference>
<evidence type="ECO:0000313" key="8">
    <source>
        <dbReference type="EMBL" id="TPP60027.1"/>
    </source>
</evidence>
<dbReference type="AlphaFoldDB" id="A0A504YQ17"/>
<keyword evidence="6" id="KW-0496">Mitochondrion</keyword>
<comment type="caution">
    <text evidence="8">The sequence shown here is derived from an EMBL/GenBank/DDBJ whole genome shotgun (WGS) entry which is preliminary data.</text>
</comment>
<dbReference type="STRING" id="46835.A0A504YQ17"/>
<dbReference type="GO" id="GO:0005524">
    <property type="term" value="F:ATP binding"/>
    <property type="evidence" value="ECO:0007669"/>
    <property type="project" value="UniProtKB-UniRule"/>
</dbReference>
<keyword evidence="8" id="KW-0670">Pyruvate</keyword>
<keyword evidence="2 6" id="KW-0547">Nucleotide-binding</keyword>
<evidence type="ECO:0000256" key="5">
    <source>
        <dbReference type="ARBA" id="ARBA00048201"/>
    </source>
</evidence>
<evidence type="ECO:0000259" key="7">
    <source>
        <dbReference type="Pfam" id="PF10436"/>
    </source>
</evidence>
<comment type="catalytic activity">
    <reaction evidence="5">
        <text>L-seryl-[pyruvate dehydrogenase E1 alpha subunit] + ATP = O-phospho-L-seryl-[pyruvate dehydrogenase E1 alpha subunit] + ADP + H(+)</text>
        <dbReference type="Rhea" id="RHEA:23052"/>
        <dbReference type="Rhea" id="RHEA-COMP:13689"/>
        <dbReference type="Rhea" id="RHEA-COMP:13690"/>
        <dbReference type="ChEBI" id="CHEBI:15378"/>
        <dbReference type="ChEBI" id="CHEBI:29999"/>
        <dbReference type="ChEBI" id="CHEBI:30616"/>
        <dbReference type="ChEBI" id="CHEBI:83421"/>
        <dbReference type="ChEBI" id="CHEBI:456216"/>
        <dbReference type="EC" id="2.7.11.2"/>
    </reaction>
</comment>
<evidence type="ECO:0000256" key="4">
    <source>
        <dbReference type="ARBA" id="ARBA00022840"/>
    </source>
</evidence>
<dbReference type="Gene3D" id="1.20.140.20">
    <property type="entry name" value="Alpha-ketoacid/pyruvate dehydrogenase kinase, N-terminal domain"/>
    <property type="match status" value="1"/>
</dbReference>
<dbReference type="InterPro" id="IPR036784">
    <property type="entry name" value="AK/P_DHK_N_sf"/>
</dbReference>
<evidence type="ECO:0000256" key="1">
    <source>
        <dbReference type="ARBA" id="ARBA00022679"/>
    </source>
</evidence>
<dbReference type="GO" id="GO:0005759">
    <property type="term" value="C:mitochondrial matrix"/>
    <property type="evidence" value="ECO:0007669"/>
    <property type="project" value="UniProtKB-SubCell"/>
</dbReference>
<comment type="similarity">
    <text evidence="6">Belongs to the PDK/BCKDK protein kinase family.</text>
</comment>
<dbReference type="GO" id="GO:0004740">
    <property type="term" value="F:pyruvate dehydrogenase (acetyl-transferring) kinase activity"/>
    <property type="evidence" value="ECO:0007669"/>
    <property type="project" value="UniProtKB-EC"/>
</dbReference>
<dbReference type="Proteomes" id="UP000316759">
    <property type="component" value="Unassembled WGS sequence"/>
</dbReference>
<protein>
    <recommendedName>
        <fullName evidence="6">Protein-serine/threonine kinase</fullName>
        <ecNumber evidence="6">2.7.11.-</ecNumber>
    </recommendedName>
</protein>
<dbReference type="OrthoDB" id="241648at2759"/>
<reference evidence="8 9" key="1">
    <citation type="submission" date="2019-04" db="EMBL/GenBank/DDBJ databases">
        <title>Annotation for the trematode Fasciola gigantica.</title>
        <authorList>
            <person name="Choi Y.-J."/>
        </authorList>
    </citation>
    <scope>NUCLEOTIDE SEQUENCE [LARGE SCALE GENOMIC DNA]</scope>
    <source>
        <strain evidence="8">Uganda_cow_1</strain>
    </source>
</reference>
<dbReference type="PANTHER" id="PTHR11947:SF3">
    <property type="entry name" value="[PYRUVATE DEHYDROGENASE (ACETYL-TRANSFERRING)] KINASE, MITOCHONDRIAL"/>
    <property type="match status" value="1"/>
</dbReference>
<evidence type="ECO:0000256" key="6">
    <source>
        <dbReference type="RuleBase" id="RU366032"/>
    </source>
</evidence>
<gene>
    <name evidence="8" type="ORF">FGIG_07325</name>
</gene>
<name>A0A504YQ17_FASGI</name>
<dbReference type="Pfam" id="PF10436">
    <property type="entry name" value="BCDHK_Adom3"/>
    <property type="match status" value="1"/>
</dbReference>
<proteinExistence type="inferred from homology"/>
<evidence type="ECO:0000256" key="3">
    <source>
        <dbReference type="ARBA" id="ARBA00022777"/>
    </source>
</evidence>
<feature type="domain" description="Branched-chain alpha-ketoacid dehydrogenase kinase/Pyruvate dehydrogenase kinase N-terminal" evidence="7">
    <location>
        <begin position="27"/>
        <end position="85"/>
    </location>
</feature>
<sequence length="87" mass="9955">MKVNQLFGLVGKVGLKFEAYSSFRPIPLNLKNLIEFGKTAPASKSFEFLKNELPVRIANILQEIRLLPDSLLFTKPVQEIIKMFVEF</sequence>
<organism evidence="8 9">
    <name type="scientific">Fasciola gigantica</name>
    <name type="common">Giant liver fluke</name>
    <dbReference type="NCBI Taxonomy" id="46835"/>
    <lineage>
        <taxon>Eukaryota</taxon>
        <taxon>Metazoa</taxon>
        <taxon>Spiralia</taxon>
        <taxon>Lophotrochozoa</taxon>
        <taxon>Platyhelminthes</taxon>
        <taxon>Trematoda</taxon>
        <taxon>Digenea</taxon>
        <taxon>Plagiorchiida</taxon>
        <taxon>Echinostomata</taxon>
        <taxon>Echinostomatoidea</taxon>
        <taxon>Fasciolidae</taxon>
        <taxon>Fasciola</taxon>
    </lineage>
</organism>
<keyword evidence="1 6" id="KW-0808">Transferase</keyword>
<dbReference type="GO" id="GO:0010906">
    <property type="term" value="P:regulation of glucose metabolic process"/>
    <property type="evidence" value="ECO:0007669"/>
    <property type="project" value="TreeGrafter"/>
</dbReference>
<keyword evidence="3 6" id="KW-0418">Kinase</keyword>
<dbReference type="EC" id="2.7.11.-" evidence="6"/>
<dbReference type="InterPro" id="IPR039028">
    <property type="entry name" value="BCKD/PDK"/>
</dbReference>
<accession>A0A504YQ17</accession>
<dbReference type="EMBL" id="SUNJ01009936">
    <property type="protein sequence ID" value="TPP60027.1"/>
    <property type="molecule type" value="Genomic_DNA"/>
</dbReference>